<name>A0A016T0L4_9BILA</name>
<sequence>MDAKLADIKDVCFPGAFAKEPIGTVWKGWVASSIFSRSDLDTTTKIRFYRQGAICLDEGALKPVLRLAYERCASWTQFVCENEGINEHEKVEKFVVEKMYDAALQALKKDLDEEIKQTRPQKDGPLGFAAPEWASTLEKDGMKGGIHTVVVRSFKELREKLNEWRSYGTWVITLPVDENWTPEEIKEICTACAEHLTEGGKIVIAWTPCVQANATVWPKMLGVWRTVD</sequence>
<organism evidence="1 2">
    <name type="scientific">Ancylostoma ceylanicum</name>
    <dbReference type="NCBI Taxonomy" id="53326"/>
    <lineage>
        <taxon>Eukaryota</taxon>
        <taxon>Metazoa</taxon>
        <taxon>Ecdysozoa</taxon>
        <taxon>Nematoda</taxon>
        <taxon>Chromadorea</taxon>
        <taxon>Rhabditida</taxon>
        <taxon>Rhabditina</taxon>
        <taxon>Rhabditomorpha</taxon>
        <taxon>Strongyloidea</taxon>
        <taxon>Ancylostomatidae</taxon>
        <taxon>Ancylostomatinae</taxon>
        <taxon>Ancylostoma</taxon>
    </lineage>
</organism>
<dbReference type="OrthoDB" id="5855041at2759"/>
<proteinExistence type="predicted"/>
<dbReference type="Proteomes" id="UP000024635">
    <property type="component" value="Unassembled WGS sequence"/>
</dbReference>
<dbReference type="EMBL" id="JARK01001488">
    <property type="protein sequence ID" value="EYB96270.1"/>
    <property type="molecule type" value="Genomic_DNA"/>
</dbReference>
<gene>
    <name evidence="1" type="primary">Acey_s0152.g2897</name>
    <name evidence="1" type="ORF">Y032_0152g2897</name>
</gene>
<keyword evidence="2" id="KW-1185">Reference proteome</keyword>
<comment type="caution">
    <text evidence="1">The sequence shown here is derived from an EMBL/GenBank/DDBJ whole genome shotgun (WGS) entry which is preliminary data.</text>
</comment>
<reference evidence="2" key="1">
    <citation type="journal article" date="2015" name="Nat. Genet.">
        <title>The genome and transcriptome of the zoonotic hookworm Ancylostoma ceylanicum identify infection-specific gene families.</title>
        <authorList>
            <person name="Schwarz E.M."/>
            <person name="Hu Y."/>
            <person name="Antoshechkin I."/>
            <person name="Miller M.M."/>
            <person name="Sternberg P.W."/>
            <person name="Aroian R.V."/>
        </authorList>
    </citation>
    <scope>NUCLEOTIDE SEQUENCE</scope>
    <source>
        <strain evidence="2">HY135</strain>
    </source>
</reference>
<evidence type="ECO:0000313" key="2">
    <source>
        <dbReference type="Proteomes" id="UP000024635"/>
    </source>
</evidence>
<accession>A0A016T0L4</accession>
<dbReference type="AlphaFoldDB" id="A0A016T0L4"/>
<protein>
    <submittedName>
        <fullName evidence="1">Uncharacterized protein</fullName>
    </submittedName>
</protein>
<evidence type="ECO:0000313" key="1">
    <source>
        <dbReference type="EMBL" id="EYB96270.1"/>
    </source>
</evidence>